<protein>
    <submittedName>
        <fullName evidence="2">Uncharacterized protein</fullName>
    </submittedName>
</protein>
<name>G2QSG6_THETT</name>
<dbReference type="KEGG" id="ttt:THITE_2084158"/>
<dbReference type="EMBL" id="CP003009">
    <property type="protein sequence ID" value="AEO62647.1"/>
    <property type="molecule type" value="Genomic_DNA"/>
</dbReference>
<dbReference type="HOGENOM" id="CLU_3052043_0_0_1"/>
<organism evidence="2 3">
    <name type="scientific">Thermothielavioides terrestris (strain ATCC 38088 / NRRL 8126)</name>
    <name type="common">Thielavia terrestris</name>
    <dbReference type="NCBI Taxonomy" id="578455"/>
    <lineage>
        <taxon>Eukaryota</taxon>
        <taxon>Fungi</taxon>
        <taxon>Dikarya</taxon>
        <taxon>Ascomycota</taxon>
        <taxon>Pezizomycotina</taxon>
        <taxon>Sordariomycetes</taxon>
        <taxon>Sordariomycetidae</taxon>
        <taxon>Sordariales</taxon>
        <taxon>Chaetomiaceae</taxon>
        <taxon>Thermothielavioides</taxon>
        <taxon>Thermothielavioides terrestris</taxon>
    </lineage>
</organism>
<feature type="compositionally biased region" description="Pro residues" evidence="1">
    <location>
        <begin position="31"/>
        <end position="46"/>
    </location>
</feature>
<proteinExistence type="predicted"/>
<evidence type="ECO:0000313" key="2">
    <source>
        <dbReference type="EMBL" id="AEO62647.1"/>
    </source>
</evidence>
<sequence>MVGPPFDSPPGRSGHTLKRTLTRSPAAYPIPWAPAAPTRPPSPPRAPAGRTFPE</sequence>
<dbReference type="Proteomes" id="UP000008181">
    <property type="component" value="Chromosome 1"/>
</dbReference>
<dbReference type="AlphaFoldDB" id="G2QSG6"/>
<gene>
    <name evidence="2" type="ORF">THITE_2084158</name>
</gene>
<evidence type="ECO:0000256" key="1">
    <source>
        <dbReference type="SAM" id="MobiDB-lite"/>
    </source>
</evidence>
<accession>G2QSG6</accession>
<dbReference type="GeneID" id="11521417"/>
<evidence type="ECO:0000313" key="3">
    <source>
        <dbReference type="Proteomes" id="UP000008181"/>
    </source>
</evidence>
<feature type="region of interest" description="Disordered" evidence="1">
    <location>
        <begin position="1"/>
        <end position="54"/>
    </location>
</feature>
<dbReference type="RefSeq" id="XP_003648983.1">
    <property type="nucleotide sequence ID" value="XM_003648935.1"/>
</dbReference>
<reference evidence="2 3" key="1">
    <citation type="journal article" date="2011" name="Nat. Biotechnol.">
        <title>Comparative genomic analysis of the thermophilic biomass-degrading fungi Myceliophthora thermophila and Thielavia terrestris.</title>
        <authorList>
            <person name="Berka R.M."/>
            <person name="Grigoriev I.V."/>
            <person name="Otillar R."/>
            <person name="Salamov A."/>
            <person name="Grimwood J."/>
            <person name="Reid I."/>
            <person name="Ishmael N."/>
            <person name="John T."/>
            <person name="Darmond C."/>
            <person name="Moisan M.-C."/>
            <person name="Henrissat B."/>
            <person name="Coutinho P.M."/>
            <person name="Lombard V."/>
            <person name="Natvig D.O."/>
            <person name="Lindquist E."/>
            <person name="Schmutz J."/>
            <person name="Lucas S."/>
            <person name="Harris P."/>
            <person name="Powlowski J."/>
            <person name="Bellemare A."/>
            <person name="Taylor D."/>
            <person name="Butler G."/>
            <person name="de Vries R.P."/>
            <person name="Allijn I.E."/>
            <person name="van den Brink J."/>
            <person name="Ushinsky S."/>
            <person name="Storms R."/>
            <person name="Powell A.J."/>
            <person name="Paulsen I.T."/>
            <person name="Elbourne L.D.H."/>
            <person name="Baker S.E."/>
            <person name="Magnuson J."/>
            <person name="LaBoissiere S."/>
            <person name="Clutterbuck A.J."/>
            <person name="Martinez D."/>
            <person name="Wogulis M."/>
            <person name="de Leon A.L."/>
            <person name="Rey M.W."/>
            <person name="Tsang A."/>
        </authorList>
    </citation>
    <scope>NUCLEOTIDE SEQUENCE [LARGE SCALE GENOMIC DNA]</scope>
    <source>
        <strain evidence="3">ATCC 38088 / NRRL 8126</strain>
    </source>
</reference>
<keyword evidence="3" id="KW-1185">Reference proteome</keyword>